<evidence type="ECO:0000256" key="3">
    <source>
        <dbReference type="ARBA" id="ARBA00022840"/>
    </source>
</evidence>
<dbReference type="Pfam" id="PF00733">
    <property type="entry name" value="Asn_synthase"/>
    <property type="match status" value="1"/>
</dbReference>
<sequence>MCGICGFITRQQTDPKQDQLVLSAMLKQLIQRGPDDEGSYHQGQTHLGMRRLAIIDVNGGQQPLIDPHCAMSLVYNGELYNYQSLKKNLVQKGIHFSTLSDSEVVLQSFIAVQEQCWLEFNGMFAAALWDPNSQQLNLARDRFGQKPLYYIHQPGLFAFASDIRSLLAHPAVHFSVQTNILPLYLQQRHVPGTQSLLQHIKQLAPGHYMTLNRNFELSIRPYWSPHFMPDKAMDIEQFNEQFTHLWPNVIQRHLLSDVTVGGFLSGGIDSSLIALEATQQKPDFQTLTVGFTDPAFDESSWAQKIADHCACQHHHYQFSESLSSMLPLWSKAYDQPFSDPAAFPLLMLCQQARKKMTVALSGDGADELFAGYQRYNSLLLSQRIRMLPAFIRKSGKNILHIIASLFPATHKTRRYLDAITRRLNMINGDLYEEYVNQFHLLDNTFLNSILANVINKPLQTLTPSNDHTIHNLLQHDLLHWLPDQMLVKTDRASMGVSLETRLPFLDNEIVDLALRTPHHLLIHNKQLKYSLRAVASKVLPAEISLRAKHGFAVPVDQWLRDDSELVQELIRDGLSHSSDLFHSKHIHGLLDQHFSNRHNHGEALLTILLFFVWHKNMSEFAASKTKT</sequence>
<keyword evidence="6" id="KW-0436">Ligase</keyword>
<dbReference type="PANTHER" id="PTHR43284">
    <property type="entry name" value="ASPARAGINE SYNTHETASE (GLUTAMINE-HYDROLYZING)"/>
    <property type="match status" value="1"/>
</dbReference>
<dbReference type="CDD" id="cd01991">
    <property type="entry name" value="Asn_synthase_B_C"/>
    <property type="match status" value="1"/>
</dbReference>
<dbReference type="EMBL" id="UOFL01000036">
    <property type="protein sequence ID" value="VAW72304.1"/>
    <property type="molecule type" value="Genomic_DNA"/>
</dbReference>
<feature type="domain" description="Glutamine amidotransferase type-2" evidence="5">
    <location>
        <begin position="2"/>
        <end position="214"/>
    </location>
</feature>
<dbReference type="AlphaFoldDB" id="A0A3B0YTU6"/>
<dbReference type="InterPro" id="IPR001962">
    <property type="entry name" value="Asn_synthase"/>
</dbReference>
<keyword evidence="2" id="KW-0547">Nucleotide-binding</keyword>
<dbReference type="InterPro" id="IPR014729">
    <property type="entry name" value="Rossmann-like_a/b/a_fold"/>
</dbReference>
<evidence type="ECO:0000313" key="6">
    <source>
        <dbReference type="EMBL" id="VAW72304.1"/>
    </source>
</evidence>
<dbReference type="CDD" id="cd00712">
    <property type="entry name" value="AsnB"/>
    <property type="match status" value="1"/>
</dbReference>
<dbReference type="EC" id="6.3.5.4" evidence="6"/>
<dbReference type="Gene3D" id="3.40.50.620">
    <property type="entry name" value="HUPs"/>
    <property type="match status" value="1"/>
</dbReference>
<dbReference type="GO" id="GO:0005829">
    <property type="term" value="C:cytosol"/>
    <property type="evidence" value="ECO:0007669"/>
    <property type="project" value="TreeGrafter"/>
</dbReference>
<dbReference type="PIRSF" id="PIRSF001589">
    <property type="entry name" value="Asn_synthetase_glu-h"/>
    <property type="match status" value="1"/>
</dbReference>
<reference evidence="6" key="1">
    <citation type="submission" date="2018-06" db="EMBL/GenBank/DDBJ databases">
        <authorList>
            <person name="Zhirakovskaya E."/>
        </authorList>
    </citation>
    <scope>NUCLEOTIDE SEQUENCE</scope>
</reference>
<dbReference type="PROSITE" id="PS51278">
    <property type="entry name" value="GATASE_TYPE_2"/>
    <property type="match status" value="1"/>
</dbReference>
<evidence type="ECO:0000256" key="4">
    <source>
        <dbReference type="ARBA" id="ARBA00022962"/>
    </source>
</evidence>
<evidence type="ECO:0000259" key="5">
    <source>
        <dbReference type="PROSITE" id="PS51278"/>
    </source>
</evidence>
<name>A0A3B0YTU6_9ZZZZ</name>
<dbReference type="Gene3D" id="3.60.20.10">
    <property type="entry name" value="Glutamine Phosphoribosylpyrophosphate, subunit 1, domain 1"/>
    <property type="match status" value="1"/>
</dbReference>
<dbReference type="SUPFAM" id="SSF56235">
    <property type="entry name" value="N-terminal nucleophile aminohydrolases (Ntn hydrolases)"/>
    <property type="match status" value="1"/>
</dbReference>
<dbReference type="NCBIfam" id="TIGR01536">
    <property type="entry name" value="asn_synth_AEB"/>
    <property type="match status" value="1"/>
</dbReference>
<dbReference type="GO" id="GO:0004066">
    <property type="term" value="F:asparagine synthase (glutamine-hydrolyzing) activity"/>
    <property type="evidence" value="ECO:0007669"/>
    <property type="project" value="UniProtKB-EC"/>
</dbReference>
<dbReference type="InterPro" id="IPR006426">
    <property type="entry name" value="Asn_synth_AEB"/>
</dbReference>
<dbReference type="PANTHER" id="PTHR43284:SF1">
    <property type="entry name" value="ASPARAGINE SYNTHETASE"/>
    <property type="match status" value="1"/>
</dbReference>
<dbReference type="InterPro" id="IPR051786">
    <property type="entry name" value="ASN_synthetase/amidase"/>
</dbReference>
<accession>A0A3B0YTU6</accession>
<protein>
    <submittedName>
        <fullName evidence="6">Asparagine synthetase [glutamine-hydrolyzing]</fullName>
        <ecNumber evidence="6">6.3.5.4</ecNumber>
    </submittedName>
</protein>
<keyword evidence="4" id="KW-0315">Glutamine amidotransferase</keyword>
<dbReference type="InterPro" id="IPR029055">
    <property type="entry name" value="Ntn_hydrolases_N"/>
</dbReference>
<dbReference type="Pfam" id="PF13537">
    <property type="entry name" value="GATase_7"/>
    <property type="match status" value="1"/>
</dbReference>
<organism evidence="6">
    <name type="scientific">hydrothermal vent metagenome</name>
    <dbReference type="NCBI Taxonomy" id="652676"/>
    <lineage>
        <taxon>unclassified sequences</taxon>
        <taxon>metagenomes</taxon>
        <taxon>ecological metagenomes</taxon>
    </lineage>
</organism>
<evidence type="ECO:0000256" key="1">
    <source>
        <dbReference type="ARBA" id="ARBA00005752"/>
    </source>
</evidence>
<dbReference type="InterPro" id="IPR017932">
    <property type="entry name" value="GATase_2_dom"/>
</dbReference>
<dbReference type="GO" id="GO:0005524">
    <property type="term" value="F:ATP binding"/>
    <property type="evidence" value="ECO:0007669"/>
    <property type="project" value="UniProtKB-KW"/>
</dbReference>
<comment type="similarity">
    <text evidence="1">Belongs to the asparagine synthetase family.</text>
</comment>
<keyword evidence="3" id="KW-0067">ATP-binding</keyword>
<dbReference type="SUPFAM" id="SSF52402">
    <property type="entry name" value="Adenine nucleotide alpha hydrolases-like"/>
    <property type="match status" value="1"/>
</dbReference>
<dbReference type="GO" id="GO:0006529">
    <property type="term" value="P:asparagine biosynthetic process"/>
    <property type="evidence" value="ECO:0007669"/>
    <property type="project" value="InterPro"/>
</dbReference>
<dbReference type="InterPro" id="IPR033738">
    <property type="entry name" value="AsnB_N"/>
</dbReference>
<gene>
    <name evidence="6" type="ORF">MNBD_GAMMA12-1707</name>
</gene>
<evidence type="ECO:0000256" key="2">
    <source>
        <dbReference type="ARBA" id="ARBA00022741"/>
    </source>
</evidence>
<proteinExistence type="inferred from homology"/>